<proteinExistence type="predicted"/>
<evidence type="ECO:0000256" key="1">
    <source>
        <dbReference type="SAM" id="MobiDB-lite"/>
    </source>
</evidence>
<name>A0ABR3FS34_9AGAR</name>
<dbReference type="EMBL" id="JBAHYK010000109">
    <property type="protein sequence ID" value="KAL0578271.1"/>
    <property type="molecule type" value="Genomic_DNA"/>
</dbReference>
<gene>
    <name evidence="2" type="ORF">V5O48_003715</name>
</gene>
<protein>
    <submittedName>
        <fullName evidence="2">Uncharacterized protein</fullName>
    </submittedName>
</protein>
<organism evidence="2 3">
    <name type="scientific">Marasmius crinis-equi</name>
    <dbReference type="NCBI Taxonomy" id="585013"/>
    <lineage>
        <taxon>Eukaryota</taxon>
        <taxon>Fungi</taxon>
        <taxon>Dikarya</taxon>
        <taxon>Basidiomycota</taxon>
        <taxon>Agaricomycotina</taxon>
        <taxon>Agaricomycetes</taxon>
        <taxon>Agaricomycetidae</taxon>
        <taxon>Agaricales</taxon>
        <taxon>Marasmiineae</taxon>
        <taxon>Marasmiaceae</taxon>
        <taxon>Marasmius</taxon>
    </lineage>
</organism>
<accession>A0ABR3FS34</accession>
<evidence type="ECO:0000313" key="2">
    <source>
        <dbReference type="EMBL" id="KAL0578271.1"/>
    </source>
</evidence>
<reference evidence="2 3" key="1">
    <citation type="submission" date="2024-02" db="EMBL/GenBank/DDBJ databases">
        <title>A draft genome for the cacao thread blight pathogen Marasmius crinis-equi.</title>
        <authorList>
            <person name="Cohen S.P."/>
            <person name="Baruah I.K."/>
            <person name="Amoako-Attah I."/>
            <person name="Bukari Y."/>
            <person name="Meinhardt L.W."/>
            <person name="Bailey B.A."/>
        </authorList>
    </citation>
    <scope>NUCLEOTIDE SEQUENCE [LARGE SCALE GENOMIC DNA]</scope>
    <source>
        <strain evidence="2 3">GH-76</strain>
    </source>
</reference>
<feature type="region of interest" description="Disordered" evidence="1">
    <location>
        <begin position="130"/>
        <end position="162"/>
    </location>
</feature>
<comment type="caution">
    <text evidence="2">The sequence shown here is derived from an EMBL/GenBank/DDBJ whole genome shotgun (WGS) entry which is preliminary data.</text>
</comment>
<feature type="compositionally biased region" description="Polar residues" evidence="1">
    <location>
        <begin position="153"/>
        <end position="162"/>
    </location>
</feature>
<dbReference type="Proteomes" id="UP001465976">
    <property type="component" value="Unassembled WGS sequence"/>
</dbReference>
<sequence>MKVLNDIFTNRIDESEYFPISQTASFSQASSVPHSLPPYGPIIPDKAMNEVGSKPYTDEAYSSTSSMQASTNPAHRSCPCAAMIGAGYNFIGVAVRNQGYFTVWERPASAHDGYRETRYYTEGMYAPRDGASAFPMRPESEEGVEDHQWSAKPGNQFQPRRI</sequence>
<keyword evidence="3" id="KW-1185">Reference proteome</keyword>
<evidence type="ECO:0000313" key="3">
    <source>
        <dbReference type="Proteomes" id="UP001465976"/>
    </source>
</evidence>